<organism evidence="1 2">
    <name type="scientific">Romanomermis culicivorax</name>
    <name type="common">Nematode worm</name>
    <dbReference type="NCBI Taxonomy" id="13658"/>
    <lineage>
        <taxon>Eukaryota</taxon>
        <taxon>Metazoa</taxon>
        <taxon>Ecdysozoa</taxon>
        <taxon>Nematoda</taxon>
        <taxon>Enoplea</taxon>
        <taxon>Dorylaimia</taxon>
        <taxon>Mermithida</taxon>
        <taxon>Mermithoidea</taxon>
        <taxon>Mermithidae</taxon>
        <taxon>Romanomermis</taxon>
    </lineage>
</organism>
<name>A0A915JBU0_ROMCU</name>
<sequence>MPILTLALFEKPSLLRSMTLPSVPNLVDFRIFTSMLGKKASLKPLKRKLHEAKLKVTRNLLLRTSETIVAYLSNAGPPEPPCSHVCGPVATFVVQ</sequence>
<evidence type="ECO:0000313" key="1">
    <source>
        <dbReference type="Proteomes" id="UP000887565"/>
    </source>
</evidence>
<evidence type="ECO:0000313" key="2">
    <source>
        <dbReference type="WBParaSite" id="nRc.2.0.1.t23116-RA"/>
    </source>
</evidence>
<accession>A0A915JBU0</accession>
<dbReference type="WBParaSite" id="nRc.2.0.1.t23116-RA">
    <property type="protein sequence ID" value="nRc.2.0.1.t23116-RA"/>
    <property type="gene ID" value="nRc.2.0.1.g23116"/>
</dbReference>
<dbReference type="AlphaFoldDB" id="A0A915JBU0"/>
<dbReference type="Proteomes" id="UP000887565">
    <property type="component" value="Unplaced"/>
</dbReference>
<reference evidence="2" key="1">
    <citation type="submission" date="2022-11" db="UniProtKB">
        <authorList>
            <consortium name="WormBaseParasite"/>
        </authorList>
    </citation>
    <scope>IDENTIFICATION</scope>
</reference>
<protein>
    <submittedName>
        <fullName evidence="2">Uncharacterized protein</fullName>
    </submittedName>
</protein>
<keyword evidence="1" id="KW-1185">Reference proteome</keyword>
<proteinExistence type="predicted"/>